<comment type="caution">
    <text evidence="2">The sequence shown here is derived from an EMBL/GenBank/DDBJ whole genome shotgun (WGS) entry which is preliminary data.</text>
</comment>
<keyword evidence="1" id="KW-1133">Transmembrane helix</keyword>
<keyword evidence="3" id="KW-1185">Reference proteome</keyword>
<organism evidence="2 3">
    <name type="scientific">Planococcus shenhongbingii</name>
    <dbReference type="NCBI Taxonomy" id="3058398"/>
    <lineage>
        <taxon>Bacteria</taxon>
        <taxon>Bacillati</taxon>
        <taxon>Bacillota</taxon>
        <taxon>Bacilli</taxon>
        <taxon>Bacillales</taxon>
        <taxon>Caryophanaceae</taxon>
        <taxon>Planococcus</taxon>
    </lineage>
</organism>
<reference evidence="2 3" key="1">
    <citation type="submission" date="2023-07" db="EMBL/GenBank/DDBJ databases">
        <title>Novel species in genus Planococcus.</title>
        <authorList>
            <person name="Ning S."/>
        </authorList>
    </citation>
    <scope>NUCLEOTIDE SEQUENCE [LARGE SCALE GENOMIC DNA]</scope>
    <source>
        <strain evidence="2 3">N017</strain>
    </source>
</reference>
<keyword evidence="1" id="KW-0812">Transmembrane</keyword>
<evidence type="ECO:0008006" key="4">
    <source>
        <dbReference type="Google" id="ProtNLM"/>
    </source>
</evidence>
<protein>
    <recommendedName>
        <fullName evidence="4">Type II secretion system protein</fullName>
    </recommendedName>
</protein>
<sequence length="109" mass="12854">MSIWEKEGWFSLNEQGFSWAETMLSLFMLFILFGTLLPVMQQLQQSIHLKKERLIAYETLHEGAKEIHSLNILQGERRVNGVTYSWEMKDELCVSYQTYKQTSETICIE</sequence>
<proteinExistence type="predicted"/>
<feature type="transmembrane region" description="Helical" evidence="1">
    <location>
        <begin position="20"/>
        <end position="40"/>
    </location>
</feature>
<dbReference type="Proteomes" id="UP001172142">
    <property type="component" value="Unassembled WGS sequence"/>
</dbReference>
<evidence type="ECO:0000313" key="3">
    <source>
        <dbReference type="Proteomes" id="UP001172142"/>
    </source>
</evidence>
<accession>A0ABT8NDJ8</accession>
<name>A0ABT8NDJ8_9BACL</name>
<keyword evidence="1" id="KW-0472">Membrane</keyword>
<gene>
    <name evidence="2" type="ORF">QWY13_09570</name>
</gene>
<dbReference type="RefSeq" id="WP_301856365.1">
    <property type="nucleotide sequence ID" value="NZ_JAUJWU010000002.1"/>
</dbReference>
<evidence type="ECO:0000313" key="2">
    <source>
        <dbReference type="EMBL" id="MDN7245752.1"/>
    </source>
</evidence>
<evidence type="ECO:0000256" key="1">
    <source>
        <dbReference type="SAM" id="Phobius"/>
    </source>
</evidence>
<dbReference type="EMBL" id="JAUJWU010000002">
    <property type="protein sequence ID" value="MDN7245752.1"/>
    <property type="molecule type" value="Genomic_DNA"/>
</dbReference>